<dbReference type="InParanoid" id="A0A7M7GLW5"/>
<dbReference type="OrthoDB" id="6365737at2759"/>
<dbReference type="EnsemblMetazoa" id="XM_003426276">
    <property type="protein sequence ID" value="XP_003426324"/>
    <property type="gene ID" value="LOC100678254"/>
</dbReference>
<protein>
    <submittedName>
        <fullName evidence="1">Uncharacterized protein</fullName>
    </submittedName>
</protein>
<accession>A0A7M7GLW5</accession>
<evidence type="ECO:0000313" key="1">
    <source>
        <dbReference type="EnsemblMetazoa" id="XP_003426324"/>
    </source>
</evidence>
<sequence>MGGSPAEEEGPEVDENLAKVIQGTYSGRGISTILVYPDKCICQRPYSHIICLNCGHLMFGRVRYQCPKHKMVTFLIDITHCPRCKCLEYMLSEFSKEDEEL</sequence>
<organism evidence="1 2">
    <name type="scientific">Nasonia vitripennis</name>
    <name type="common">Parasitic wasp</name>
    <dbReference type="NCBI Taxonomy" id="7425"/>
    <lineage>
        <taxon>Eukaryota</taxon>
        <taxon>Metazoa</taxon>
        <taxon>Ecdysozoa</taxon>
        <taxon>Arthropoda</taxon>
        <taxon>Hexapoda</taxon>
        <taxon>Insecta</taxon>
        <taxon>Pterygota</taxon>
        <taxon>Neoptera</taxon>
        <taxon>Endopterygota</taxon>
        <taxon>Hymenoptera</taxon>
        <taxon>Apocrita</taxon>
        <taxon>Proctotrupomorpha</taxon>
        <taxon>Chalcidoidea</taxon>
        <taxon>Pteromalidae</taxon>
        <taxon>Pteromalinae</taxon>
        <taxon>Nasonia</taxon>
    </lineage>
</organism>
<evidence type="ECO:0000313" key="2">
    <source>
        <dbReference type="Proteomes" id="UP000002358"/>
    </source>
</evidence>
<name>A0A7M7GLW5_NASVI</name>
<dbReference type="AlphaFoldDB" id="A0A7M7GLW5"/>
<dbReference type="KEGG" id="nvi:100678254"/>
<gene>
    <name evidence="1" type="primary">100678254</name>
</gene>
<proteinExistence type="predicted"/>
<reference evidence="1" key="1">
    <citation type="submission" date="2021-01" db="UniProtKB">
        <authorList>
            <consortium name="EnsemblMetazoa"/>
        </authorList>
    </citation>
    <scope>IDENTIFICATION</scope>
</reference>
<dbReference type="OMA" id="CHGRIRL"/>
<dbReference type="Proteomes" id="UP000002358">
    <property type="component" value="Chromosome 3"/>
</dbReference>
<keyword evidence="2" id="KW-1185">Reference proteome</keyword>